<sequence>MQVWLFRFIAVLLPLLLLLTAEWLLRLTLPIQAVPLFIENPALPAYWVTEPDITRRYFAKDAPRPPVKMEPGFVLRDKPANSIRLVVQGGSTAAGFPYGVGASLAGMLEQRLKRTLPNKHIEVVNTALSAVNSYTLLDLSDDILAIEPDAVLIYAGHNEYLGILGVGSSYLTSQSPGATLLWLKLRKLYLYQLLERGYQALFSAAEAKPKQRRTVMATVARHKDIALNSARYEAGLAQFEQNMRLLLGRYQRAGVKVYLATIASNLANQAPFNSTSASTEQLAKLQTLTQQLSQQPDNRQALQQLAALSKEPQASASWHYQLGQLYLQLAQYDNAKQQLTLARDLDLLRFRAPSAINNIIRQLAQEFNAVLVDSEQALAAHSAHGIIGKDMMLEHLHPTIKGYFVLADSFYQALYQQRQFGQWPKPVPAALAWQERPILPAEEFAGQLRILQLTADYPFTDAPIAVQFPPAQNVQQQLGRRYIDDSIDWLGMLQQSIRQYHQQKDGDMLLKSLKIVADALPHDGVANFQAAQILMQARRYGEAKSYLQRSLLTPTAPAEAKTLQQQLNSLTP</sequence>
<dbReference type="EMBL" id="JAPJDZ010000013">
    <property type="protein sequence ID" value="MDP5135780.1"/>
    <property type="molecule type" value="Genomic_DNA"/>
</dbReference>
<protein>
    <submittedName>
        <fullName evidence="1">SGNH/GDSL hydrolase family protein</fullName>
    </submittedName>
</protein>
<dbReference type="Pfam" id="PF13181">
    <property type="entry name" value="TPR_8"/>
    <property type="match status" value="1"/>
</dbReference>
<proteinExistence type="predicted"/>
<reference evidence="1 2" key="1">
    <citation type="submission" date="2022-11" db="EMBL/GenBank/DDBJ databases">
        <title>Viruses from the air-sea interface of a natural surface slick.</title>
        <authorList>
            <person name="Rahlff J."/>
            <person name="Holmfeldt K."/>
        </authorList>
    </citation>
    <scope>NUCLEOTIDE SEQUENCE [LARGE SCALE GENOMIC DNA]</scope>
    <source>
        <strain evidence="1 2">SMS4</strain>
    </source>
</reference>
<name>A0ABT9HY98_9GAMM</name>
<evidence type="ECO:0000313" key="2">
    <source>
        <dbReference type="Proteomes" id="UP001231109"/>
    </source>
</evidence>
<keyword evidence="2" id="KW-1185">Reference proteome</keyword>
<dbReference type="SUPFAM" id="SSF52266">
    <property type="entry name" value="SGNH hydrolase"/>
    <property type="match status" value="1"/>
</dbReference>
<dbReference type="RefSeq" id="WP_305974912.1">
    <property type="nucleotide sequence ID" value="NZ_JAPJDZ010000013.1"/>
</dbReference>
<dbReference type="Gene3D" id="3.40.50.1110">
    <property type="entry name" value="SGNH hydrolase"/>
    <property type="match status" value="1"/>
</dbReference>
<dbReference type="GO" id="GO:0016787">
    <property type="term" value="F:hydrolase activity"/>
    <property type="evidence" value="ECO:0007669"/>
    <property type="project" value="UniProtKB-KW"/>
</dbReference>
<keyword evidence="1" id="KW-0378">Hydrolase</keyword>
<dbReference type="Proteomes" id="UP001231109">
    <property type="component" value="Unassembled WGS sequence"/>
</dbReference>
<comment type="caution">
    <text evidence="1">The sequence shown here is derived from an EMBL/GenBank/DDBJ whole genome shotgun (WGS) entry which is preliminary data.</text>
</comment>
<dbReference type="InterPro" id="IPR051532">
    <property type="entry name" value="Ester_Hydrolysis_Enzymes"/>
</dbReference>
<accession>A0ABT9HY98</accession>
<dbReference type="Gene3D" id="1.25.40.10">
    <property type="entry name" value="Tetratricopeptide repeat domain"/>
    <property type="match status" value="1"/>
</dbReference>
<gene>
    <name evidence="1" type="ORF">ORJ04_07445</name>
</gene>
<dbReference type="PANTHER" id="PTHR30383">
    <property type="entry name" value="THIOESTERASE 1/PROTEASE 1/LYSOPHOSPHOLIPASE L1"/>
    <property type="match status" value="1"/>
</dbReference>
<dbReference type="InterPro" id="IPR019734">
    <property type="entry name" value="TPR_rpt"/>
</dbReference>
<evidence type="ECO:0000313" key="1">
    <source>
        <dbReference type="EMBL" id="MDP5135780.1"/>
    </source>
</evidence>
<dbReference type="InterPro" id="IPR011990">
    <property type="entry name" value="TPR-like_helical_dom_sf"/>
</dbReference>
<dbReference type="InterPro" id="IPR036514">
    <property type="entry name" value="SGNH_hydro_sf"/>
</dbReference>
<dbReference type="PANTHER" id="PTHR30383:SF5">
    <property type="entry name" value="SGNH HYDROLASE-TYPE ESTERASE DOMAIN-CONTAINING PROTEIN"/>
    <property type="match status" value="1"/>
</dbReference>
<dbReference type="SUPFAM" id="SSF81901">
    <property type="entry name" value="HCP-like"/>
    <property type="match status" value="1"/>
</dbReference>
<organism evidence="1 2">
    <name type="scientific">Rheinheimera baltica</name>
    <dbReference type="NCBI Taxonomy" id="67576"/>
    <lineage>
        <taxon>Bacteria</taxon>
        <taxon>Pseudomonadati</taxon>
        <taxon>Pseudomonadota</taxon>
        <taxon>Gammaproteobacteria</taxon>
        <taxon>Chromatiales</taxon>
        <taxon>Chromatiaceae</taxon>
        <taxon>Rheinheimera</taxon>
    </lineage>
</organism>